<gene>
    <name evidence="2" type="ORF">SADUNF_Sadunf13G0088600</name>
</gene>
<dbReference type="Proteomes" id="UP000657918">
    <property type="component" value="Unassembled WGS sequence"/>
</dbReference>
<evidence type="ECO:0000313" key="3">
    <source>
        <dbReference type="Proteomes" id="UP000657918"/>
    </source>
</evidence>
<sequence length="140" mass="15985">MSRPVAKLIDHPISCPASVQCICGEELRSDSSNFHELRITFSCWKGIQLKWLNDFHMHWHHHKVELEGGGRTPKGHFAVYVGNEMKRFVVPTSYLKSPIFQKLLDKAAEEFGFDNQNGIVLPCDESTFNRVTAFLAKHDS</sequence>
<dbReference type="PANTHER" id="PTHR31374:SF423">
    <property type="entry name" value="SAUR-LIKE AUXIN-RESPONSIVE PROTEIN FAMILY"/>
    <property type="match status" value="1"/>
</dbReference>
<proteinExistence type="inferred from homology"/>
<evidence type="ECO:0008006" key="4">
    <source>
        <dbReference type="Google" id="ProtNLM"/>
    </source>
</evidence>
<comment type="similarity">
    <text evidence="1">Belongs to the ARG7 family.</text>
</comment>
<evidence type="ECO:0000256" key="1">
    <source>
        <dbReference type="ARBA" id="ARBA00006974"/>
    </source>
</evidence>
<comment type="caution">
    <text evidence="2">The sequence shown here is derived from an EMBL/GenBank/DDBJ whole genome shotgun (WGS) entry which is preliminary data.</text>
</comment>
<dbReference type="GO" id="GO:0009733">
    <property type="term" value="P:response to auxin"/>
    <property type="evidence" value="ECO:0007669"/>
    <property type="project" value="InterPro"/>
</dbReference>
<dbReference type="EMBL" id="JADGMS010000013">
    <property type="protein sequence ID" value="KAF9670627.1"/>
    <property type="molecule type" value="Genomic_DNA"/>
</dbReference>
<organism evidence="2 3">
    <name type="scientific">Salix dunnii</name>
    <dbReference type="NCBI Taxonomy" id="1413687"/>
    <lineage>
        <taxon>Eukaryota</taxon>
        <taxon>Viridiplantae</taxon>
        <taxon>Streptophyta</taxon>
        <taxon>Embryophyta</taxon>
        <taxon>Tracheophyta</taxon>
        <taxon>Spermatophyta</taxon>
        <taxon>Magnoliopsida</taxon>
        <taxon>eudicotyledons</taxon>
        <taxon>Gunneridae</taxon>
        <taxon>Pentapetalae</taxon>
        <taxon>rosids</taxon>
        <taxon>fabids</taxon>
        <taxon>Malpighiales</taxon>
        <taxon>Salicaceae</taxon>
        <taxon>Saliceae</taxon>
        <taxon>Salix</taxon>
    </lineage>
</organism>
<dbReference type="InterPro" id="IPR003676">
    <property type="entry name" value="SAUR_fam"/>
</dbReference>
<dbReference type="AlphaFoldDB" id="A0A835ML53"/>
<dbReference type="Pfam" id="PF02519">
    <property type="entry name" value="Auxin_inducible"/>
    <property type="match status" value="1"/>
</dbReference>
<dbReference type="OrthoDB" id="1897212at2759"/>
<name>A0A835ML53_9ROSI</name>
<keyword evidence="3" id="KW-1185">Reference proteome</keyword>
<protein>
    <recommendedName>
        <fullName evidence="4">SAUR family protein</fullName>
    </recommendedName>
</protein>
<accession>A0A835ML53</accession>
<dbReference type="PANTHER" id="PTHR31374">
    <property type="entry name" value="AUXIN-INDUCED PROTEIN-LIKE-RELATED"/>
    <property type="match status" value="1"/>
</dbReference>
<reference evidence="2 3" key="1">
    <citation type="submission" date="2020-10" db="EMBL/GenBank/DDBJ databases">
        <title>Plant Genome Project.</title>
        <authorList>
            <person name="Zhang R.-G."/>
        </authorList>
    </citation>
    <scope>NUCLEOTIDE SEQUENCE [LARGE SCALE GENOMIC DNA]</scope>
    <source>
        <strain evidence="2">FAFU-HL-1</strain>
        <tissue evidence="2">Leaf</tissue>
    </source>
</reference>
<evidence type="ECO:0000313" key="2">
    <source>
        <dbReference type="EMBL" id="KAF9670627.1"/>
    </source>
</evidence>